<name>A0A4Z2HHD2_9TELE</name>
<evidence type="ECO:0000313" key="1">
    <source>
        <dbReference type="EMBL" id="TNN65021.1"/>
    </source>
</evidence>
<sequence length="63" mass="7057">MKLLTMRFRDNQGGDLLVLRQQQVGVLGEVTGSLAGERPLVVLHRPGSQQRRGVHLHRSKTDN</sequence>
<comment type="caution">
    <text evidence="1">The sequence shown here is derived from an EMBL/GenBank/DDBJ whole genome shotgun (WGS) entry which is preliminary data.</text>
</comment>
<keyword evidence="2" id="KW-1185">Reference proteome</keyword>
<proteinExistence type="predicted"/>
<gene>
    <name evidence="1" type="ORF">EYF80_024760</name>
</gene>
<protein>
    <submittedName>
        <fullName evidence="1">Uncharacterized protein</fullName>
    </submittedName>
</protein>
<accession>A0A4Z2HHD2</accession>
<dbReference type="Proteomes" id="UP000314294">
    <property type="component" value="Unassembled WGS sequence"/>
</dbReference>
<dbReference type="AlphaFoldDB" id="A0A4Z2HHD2"/>
<dbReference type="EMBL" id="SRLO01000242">
    <property type="protein sequence ID" value="TNN65021.1"/>
    <property type="molecule type" value="Genomic_DNA"/>
</dbReference>
<evidence type="ECO:0000313" key="2">
    <source>
        <dbReference type="Proteomes" id="UP000314294"/>
    </source>
</evidence>
<reference evidence="1 2" key="1">
    <citation type="submission" date="2019-03" db="EMBL/GenBank/DDBJ databases">
        <title>First draft genome of Liparis tanakae, snailfish: a comprehensive survey of snailfish specific genes.</title>
        <authorList>
            <person name="Kim W."/>
            <person name="Song I."/>
            <person name="Jeong J.-H."/>
            <person name="Kim D."/>
            <person name="Kim S."/>
            <person name="Ryu S."/>
            <person name="Song J.Y."/>
            <person name="Lee S.K."/>
        </authorList>
    </citation>
    <scope>NUCLEOTIDE SEQUENCE [LARGE SCALE GENOMIC DNA]</scope>
    <source>
        <tissue evidence="1">Muscle</tissue>
    </source>
</reference>
<organism evidence="1 2">
    <name type="scientific">Liparis tanakae</name>
    <name type="common">Tanaka's snailfish</name>
    <dbReference type="NCBI Taxonomy" id="230148"/>
    <lineage>
        <taxon>Eukaryota</taxon>
        <taxon>Metazoa</taxon>
        <taxon>Chordata</taxon>
        <taxon>Craniata</taxon>
        <taxon>Vertebrata</taxon>
        <taxon>Euteleostomi</taxon>
        <taxon>Actinopterygii</taxon>
        <taxon>Neopterygii</taxon>
        <taxon>Teleostei</taxon>
        <taxon>Neoteleostei</taxon>
        <taxon>Acanthomorphata</taxon>
        <taxon>Eupercaria</taxon>
        <taxon>Perciformes</taxon>
        <taxon>Cottioidei</taxon>
        <taxon>Cottales</taxon>
        <taxon>Liparidae</taxon>
        <taxon>Liparis</taxon>
    </lineage>
</organism>